<evidence type="ECO:0000313" key="10">
    <source>
        <dbReference type="Proteomes" id="UP000309747"/>
    </source>
</evidence>
<evidence type="ECO:0000256" key="5">
    <source>
        <dbReference type="ARBA" id="ARBA00022989"/>
    </source>
</evidence>
<feature type="domain" description="RCK C-terminal" evidence="8">
    <location>
        <begin position="300"/>
        <end position="384"/>
    </location>
</feature>
<feature type="transmembrane region" description="Helical" evidence="7">
    <location>
        <begin position="180"/>
        <end position="204"/>
    </location>
</feature>
<keyword evidence="3 7" id="KW-0812">Transmembrane</keyword>
<dbReference type="Proteomes" id="UP000309747">
    <property type="component" value="Unassembled WGS sequence"/>
</dbReference>
<feature type="transmembrane region" description="Helical" evidence="7">
    <location>
        <begin position="478"/>
        <end position="498"/>
    </location>
</feature>
<dbReference type="PROSITE" id="PS01271">
    <property type="entry name" value="NA_SULFATE"/>
    <property type="match status" value="1"/>
</dbReference>
<dbReference type="GO" id="GO:0006813">
    <property type="term" value="P:potassium ion transport"/>
    <property type="evidence" value="ECO:0007669"/>
    <property type="project" value="InterPro"/>
</dbReference>
<sequence length="594" mass="63577">MFGFELTGTTSAVVTIFIIIAMLTLFIRETYPPEVTAIIGAVTLLSLGILDTDAIAGVLSNSAPWTIAFMFIIVGGLVRTGALDWIGQRAARHAGAHPMLTLASVSVLVCVMSAFVNNTPLVVVMMPIFMQLAKEMGKSPSKLLIPLSYLSILGGTMTLIGTSTNLLVDGVARSAGMEHFTIFEITWVGLPMAIVGVTYLLIFAPRLLPDRDSMSQLLSGRSKMKFFTEVAIPEGSALVGRGLDGVDIFARDSARVIDVLRGDASLRRDLPAVRLEEGDRVVLRTPMSEVLGLQTHKDLRMVDKLSSVETSTVEVLITPGCHMVGRSLGSMRLRRRYGVYVLAAHRKNQNIGRQLDDLVVRVGDTLLLEGAPADIQRLASDMDMVEVNAPSDRAYRRRHAPIVVAVLLGVVVLSAFEVAPILLLSFIGVAVVLGTRCIDADEALSFVDGRLMALIFAMLAVGAGLENSGSVQLIVDRIAPWMVTLPPWALVLAVYMLATTLTETVTNNAVAVIVTPVAISLGLTLGVDPRPLVVAVMMGASASFATPIGYQTNTLVYGPGGYRFADFIKVGLPLNLLMAVVAAIVIPLVWPLHG</sequence>
<dbReference type="GO" id="GO:0005886">
    <property type="term" value="C:plasma membrane"/>
    <property type="evidence" value="ECO:0007669"/>
    <property type="project" value="TreeGrafter"/>
</dbReference>
<comment type="caution">
    <text evidence="9">The sequence shown here is derived from an EMBL/GenBank/DDBJ whole genome shotgun (WGS) entry which is preliminary data.</text>
</comment>
<dbReference type="Pfam" id="PF02080">
    <property type="entry name" value="TrkA_C"/>
    <property type="match status" value="2"/>
</dbReference>
<evidence type="ECO:0000256" key="7">
    <source>
        <dbReference type="SAM" id="Phobius"/>
    </source>
</evidence>
<feature type="domain" description="RCK C-terminal" evidence="8">
    <location>
        <begin position="215"/>
        <end position="299"/>
    </location>
</feature>
<keyword evidence="10" id="KW-1185">Reference proteome</keyword>
<accession>A0A4U0RFF0</accession>
<feature type="transmembrane region" description="Helical" evidence="7">
    <location>
        <begin position="504"/>
        <end position="525"/>
    </location>
</feature>
<evidence type="ECO:0000256" key="1">
    <source>
        <dbReference type="ARBA" id="ARBA00004141"/>
    </source>
</evidence>
<protein>
    <submittedName>
        <fullName evidence="9">SLC13 family permease</fullName>
    </submittedName>
</protein>
<dbReference type="PANTHER" id="PTHR43652:SF2">
    <property type="entry name" value="BASIC AMINO ACID ANTIPORTER YFCC-RELATED"/>
    <property type="match status" value="1"/>
</dbReference>
<keyword evidence="2" id="KW-0813">Transport</keyword>
<evidence type="ECO:0000256" key="2">
    <source>
        <dbReference type="ARBA" id="ARBA00022448"/>
    </source>
</evidence>
<dbReference type="InterPro" id="IPR036721">
    <property type="entry name" value="RCK_C_sf"/>
</dbReference>
<dbReference type="OrthoDB" id="9809303at2"/>
<feature type="transmembrane region" description="Helical" evidence="7">
    <location>
        <begin position="38"/>
        <end position="59"/>
    </location>
</feature>
<dbReference type="EMBL" id="SUNI01000001">
    <property type="protein sequence ID" value="TJZ94179.1"/>
    <property type="molecule type" value="Genomic_DNA"/>
</dbReference>
<evidence type="ECO:0000259" key="8">
    <source>
        <dbReference type="PROSITE" id="PS51202"/>
    </source>
</evidence>
<evidence type="ECO:0000256" key="6">
    <source>
        <dbReference type="ARBA" id="ARBA00023136"/>
    </source>
</evidence>
<dbReference type="AlphaFoldDB" id="A0A4U0RFF0"/>
<proteinExistence type="predicted"/>
<evidence type="ECO:0000256" key="3">
    <source>
        <dbReference type="ARBA" id="ARBA00022692"/>
    </source>
</evidence>
<feature type="transmembrane region" description="Helical" evidence="7">
    <location>
        <begin position="65"/>
        <end position="86"/>
    </location>
</feature>
<keyword evidence="6 7" id="KW-0472">Membrane</keyword>
<dbReference type="InterPro" id="IPR006037">
    <property type="entry name" value="RCK_C"/>
</dbReference>
<dbReference type="InterPro" id="IPR031312">
    <property type="entry name" value="Na/sul_symport_CS"/>
</dbReference>
<dbReference type="PROSITE" id="PS51202">
    <property type="entry name" value="RCK_C"/>
    <property type="match status" value="2"/>
</dbReference>
<dbReference type="Gene3D" id="3.30.70.1450">
    <property type="entry name" value="Regulator of K+ conductance, C-terminal domain"/>
    <property type="match status" value="2"/>
</dbReference>
<feature type="transmembrane region" description="Helical" evidence="7">
    <location>
        <begin position="98"/>
        <end position="115"/>
    </location>
</feature>
<organism evidence="9 10">
    <name type="scientific">Paracoccus gahaiensis</name>
    <dbReference type="NCBI Taxonomy" id="1706839"/>
    <lineage>
        <taxon>Bacteria</taxon>
        <taxon>Pseudomonadati</taxon>
        <taxon>Pseudomonadota</taxon>
        <taxon>Alphaproteobacteria</taxon>
        <taxon>Rhodobacterales</taxon>
        <taxon>Paracoccaceae</taxon>
        <taxon>Paracoccus</taxon>
    </lineage>
</organism>
<dbReference type="Pfam" id="PF03600">
    <property type="entry name" value="CitMHS"/>
    <property type="match status" value="1"/>
</dbReference>
<name>A0A4U0RFF0_9RHOB</name>
<keyword evidence="5 7" id="KW-1133">Transmembrane helix</keyword>
<feature type="transmembrane region" description="Helical" evidence="7">
    <location>
        <begin position="570"/>
        <end position="590"/>
    </location>
</feature>
<comment type="subcellular location">
    <subcellularLocation>
        <location evidence="1">Membrane</location>
        <topology evidence="1">Multi-pass membrane protein</topology>
    </subcellularLocation>
</comment>
<evidence type="ECO:0000256" key="4">
    <source>
        <dbReference type="ARBA" id="ARBA00022737"/>
    </source>
</evidence>
<gene>
    <name evidence="9" type="ORF">FA743_02655</name>
</gene>
<dbReference type="InterPro" id="IPR004680">
    <property type="entry name" value="Cit_transptr-like_dom"/>
</dbReference>
<dbReference type="InterPro" id="IPR051679">
    <property type="entry name" value="DASS-Related_Transporters"/>
</dbReference>
<feature type="transmembrane region" description="Helical" evidence="7">
    <location>
        <begin position="402"/>
        <end position="429"/>
    </location>
</feature>
<feature type="transmembrane region" description="Helical" evidence="7">
    <location>
        <begin position="6"/>
        <end position="26"/>
    </location>
</feature>
<dbReference type="SUPFAM" id="SSF116726">
    <property type="entry name" value="TrkA C-terminal domain-like"/>
    <property type="match status" value="2"/>
</dbReference>
<reference evidence="9 10" key="1">
    <citation type="submission" date="2019-04" db="EMBL/GenBank/DDBJ databases">
        <authorList>
            <person name="Li J."/>
        </authorList>
    </citation>
    <scope>NUCLEOTIDE SEQUENCE [LARGE SCALE GENOMIC DNA]</scope>
    <source>
        <strain evidence="9 10">KCTC 42687</strain>
    </source>
</reference>
<dbReference type="PANTHER" id="PTHR43652">
    <property type="entry name" value="BASIC AMINO ACID ANTIPORTER YFCC-RELATED"/>
    <property type="match status" value="1"/>
</dbReference>
<keyword evidence="4" id="KW-0677">Repeat</keyword>
<evidence type="ECO:0000313" key="9">
    <source>
        <dbReference type="EMBL" id="TJZ94179.1"/>
    </source>
</evidence>
<dbReference type="RefSeq" id="WP_136884308.1">
    <property type="nucleotide sequence ID" value="NZ_SUNI01000001.1"/>
</dbReference>
<dbReference type="GO" id="GO:0008324">
    <property type="term" value="F:monoatomic cation transmembrane transporter activity"/>
    <property type="evidence" value="ECO:0007669"/>
    <property type="project" value="InterPro"/>
</dbReference>
<feature type="transmembrane region" description="Helical" evidence="7">
    <location>
        <begin position="149"/>
        <end position="168"/>
    </location>
</feature>
<feature type="transmembrane region" description="Helical" evidence="7">
    <location>
        <begin position="449"/>
        <end position="466"/>
    </location>
</feature>
<feature type="transmembrane region" description="Helical" evidence="7">
    <location>
        <begin position="532"/>
        <end position="550"/>
    </location>
</feature>